<name>A0A200R838_MACCD</name>
<feature type="repeat" description="PPR" evidence="3">
    <location>
        <begin position="97"/>
        <end position="131"/>
    </location>
</feature>
<evidence type="ECO:0000256" key="3">
    <source>
        <dbReference type="PROSITE-ProRule" id="PRU00708"/>
    </source>
</evidence>
<dbReference type="STRING" id="56857.A0A200R838"/>
<dbReference type="PROSITE" id="PS51375">
    <property type="entry name" value="PPR"/>
    <property type="match status" value="2"/>
</dbReference>
<dbReference type="AlphaFoldDB" id="A0A200R838"/>
<dbReference type="OMA" id="MNTHEFF"/>
<dbReference type="Pfam" id="PF01535">
    <property type="entry name" value="PPR"/>
    <property type="match status" value="2"/>
</dbReference>
<proteinExistence type="inferred from homology"/>
<dbReference type="InterPro" id="IPR002885">
    <property type="entry name" value="PPR_rpt"/>
</dbReference>
<dbReference type="InParanoid" id="A0A200R838"/>
<feature type="repeat" description="PPR" evidence="3">
    <location>
        <begin position="229"/>
        <end position="263"/>
    </location>
</feature>
<dbReference type="InterPro" id="IPR050667">
    <property type="entry name" value="PPR-containing_protein"/>
</dbReference>
<sequence length="380" mass="43936">MVDIIGKAKNIELLWEVLQEMAKRRLVNEKTFRIALKSLASARELKKCVDFFHLMNTHEFFYSLETLNKVVETLCGSKLVCEAKFIVLRLKQWIKPPGVTYKLLIIGFCEIGDMVEASKIWNLMVDEGFKADIEAIEKMMETFFKNNRFGEALKLFQVIDDVGLSTYRLVITWMCKREKLGQAQLLFEGMLKRGIHADNATIAALVYGFLSKRRVREAYKIVEGIEKSDISIYHGLIKGLLKLRRASEATEVFREMIRRGCEPTMHTYIMLLQGHLGKRGRKGPDPLVNFETIFVGGMIKLGKSLEATKYVERMMSGGIEVPRFDYNKFLHDFSNEEGIVMFEEVGKRLREVGLVDLADIFLRYGEKMTTRERRRRVDDS</sequence>
<keyword evidence="2" id="KW-0677">Repeat</keyword>
<reference evidence="4 5" key="1">
    <citation type="journal article" date="2017" name="Mol. Plant">
        <title>The Genome of Medicinal Plant Macleaya cordata Provides New Insights into Benzylisoquinoline Alkaloids Metabolism.</title>
        <authorList>
            <person name="Liu X."/>
            <person name="Liu Y."/>
            <person name="Huang P."/>
            <person name="Ma Y."/>
            <person name="Qing Z."/>
            <person name="Tang Q."/>
            <person name="Cao H."/>
            <person name="Cheng P."/>
            <person name="Zheng Y."/>
            <person name="Yuan Z."/>
            <person name="Zhou Y."/>
            <person name="Liu J."/>
            <person name="Tang Z."/>
            <person name="Zhuo Y."/>
            <person name="Zhang Y."/>
            <person name="Yu L."/>
            <person name="Huang J."/>
            <person name="Yang P."/>
            <person name="Peng Q."/>
            <person name="Zhang J."/>
            <person name="Jiang W."/>
            <person name="Zhang Z."/>
            <person name="Lin K."/>
            <person name="Ro D.K."/>
            <person name="Chen X."/>
            <person name="Xiong X."/>
            <person name="Shang Y."/>
            <person name="Huang S."/>
            <person name="Zeng J."/>
        </authorList>
    </citation>
    <scope>NUCLEOTIDE SEQUENCE [LARGE SCALE GENOMIC DNA]</scope>
    <source>
        <strain evidence="5">cv. BLH2017</strain>
        <tissue evidence="4">Root</tissue>
    </source>
</reference>
<dbReference type="Gene3D" id="1.25.40.10">
    <property type="entry name" value="Tetratricopeptide repeat domain"/>
    <property type="match status" value="2"/>
</dbReference>
<protein>
    <submittedName>
        <fullName evidence="4">Pentatricopeptide repeat</fullName>
    </submittedName>
</protein>
<gene>
    <name evidence="4" type="ORF">BVC80_8939g11</name>
</gene>
<evidence type="ECO:0000256" key="1">
    <source>
        <dbReference type="ARBA" id="ARBA00007626"/>
    </source>
</evidence>
<comment type="caution">
    <text evidence="4">The sequence shown here is derived from an EMBL/GenBank/DDBJ whole genome shotgun (WGS) entry which is preliminary data.</text>
</comment>
<evidence type="ECO:0000313" key="4">
    <source>
        <dbReference type="EMBL" id="OVA18894.1"/>
    </source>
</evidence>
<comment type="similarity">
    <text evidence="1">Belongs to the PPR family. P subfamily.</text>
</comment>
<dbReference type="OrthoDB" id="1846553at2759"/>
<dbReference type="EMBL" id="MVGT01000352">
    <property type="protein sequence ID" value="OVA18894.1"/>
    <property type="molecule type" value="Genomic_DNA"/>
</dbReference>
<dbReference type="Pfam" id="PF13041">
    <property type="entry name" value="PPR_2"/>
    <property type="match status" value="1"/>
</dbReference>
<dbReference type="InterPro" id="IPR011990">
    <property type="entry name" value="TPR-like_helical_dom_sf"/>
</dbReference>
<organism evidence="4 5">
    <name type="scientific">Macleaya cordata</name>
    <name type="common">Five-seeded plume-poppy</name>
    <name type="synonym">Bocconia cordata</name>
    <dbReference type="NCBI Taxonomy" id="56857"/>
    <lineage>
        <taxon>Eukaryota</taxon>
        <taxon>Viridiplantae</taxon>
        <taxon>Streptophyta</taxon>
        <taxon>Embryophyta</taxon>
        <taxon>Tracheophyta</taxon>
        <taxon>Spermatophyta</taxon>
        <taxon>Magnoliopsida</taxon>
        <taxon>Ranunculales</taxon>
        <taxon>Papaveraceae</taxon>
        <taxon>Papaveroideae</taxon>
        <taxon>Macleaya</taxon>
    </lineage>
</organism>
<dbReference type="NCBIfam" id="TIGR00756">
    <property type="entry name" value="PPR"/>
    <property type="match status" value="2"/>
</dbReference>
<dbReference type="FunCoup" id="A0A200R838">
    <property type="interactions" value="1"/>
</dbReference>
<dbReference type="PANTHER" id="PTHR47939:SF12">
    <property type="entry name" value="PENTACOTRIPEPTIDE-REPEAT REGION OF PRORP DOMAIN-CONTAINING PROTEIN"/>
    <property type="match status" value="1"/>
</dbReference>
<dbReference type="PANTHER" id="PTHR47939">
    <property type="entry name" value="MEMBRANE-ASSOCIATED SALT-INDUCIBLE PROTEIN-LIKE"/>
    <property type="match status" value="1"/>
</dbReference>
<keyword evidence="5" id="KW-1185">Reference proteome</keyword>
<accession>A0A200R838</accession>
<evidence type="ECO:0000256" key="2">
    <source>
        <dbReference type="ARBA" id="ARBA00022737"/>
    </source>
</evidence>
<evidence type="ECO:0000313" key="5">
    <source>
        <dbReference type="Proteomes" id="UP000195402"/>
    </source>
</evidence>
<dbReference type="Proteomes" id="UP000195402">
    <property type="component" value="Unassembled WGS sequence"/>
</dbReference>